<feature type="domain" description="ABC transporter substrate-binding protein PnrA-like" evidence="2">
    <location>
        <begin position="49"/>
        <end position="203"/>
    </location>
</feature>
<dbReference type="Gene3D" id="3.40.50.2300">
    <property type="match status" value="2"/>
</dbReference>
<gene>
    <name evidence="3" type="ORF">ASZ90_002788</name>
</gene>
<evidence type="ECO:0000259" key="2">
    <source>
        <dbReference type="Pfam" id="PF02608"/>
    </source>
</evidence>
<proteinExistence type="predicted"/>
<dbReference type="InterPro" id="IPR003760">
    <property type="entry name" value="PnrA-like"/>
</dbReference>
<dbReference type="GO" id="GO:0005886">
    <property type="term" value="C:plasma membrane"/>
    <property type="evidence" value="ECO:0007669"/>
    <property type="project" value="InterPro"/>
</dbReference>
<keyword evidence="1" id="KW-0732">Signal</keyword>
<dbReference type="EMBL" id="LNQE01000335">
    <property type="protein sequence ID" value="KUG27370.1"/>
    <property type="molecule type" value="Genomic_DNA"/>
</dbReference>
<name>A0A0W8G2J5_9ZZZZ</name>
<evidence type="ECO:0000313" key="3">
    <source>
        <dbReference type="EMBL" id="KUG27370.1"/>
    </source>
</evidence>
<dbReference type="PANTHER" id="PTHR43208">
    <property type="entry name" value="ABC TRANSPORTER SUBSTRATE-BINDING PROTEIN"/>
    <property type="match status" value="1"/>
</dbReference>
<protein>
    <recommendedName>
        <fullName evidence="2">ABC transporter substrate-binding protein PnrA-like domain-containing protein</fullName>
    </recommendedName>
</protein>
<organism evidence="3">
    <name type="scientific">hydrocarbon metagenome</name>
    <dbReference type="NCBI Taxonomy" id="938273"/>
    <lineage>
        <taxon>unclassified sequences</taxon>
        <taxon>metagenomes</taxon>
        <taxon>ecological metagenomes</taxon>
    </lineage>
</organism>
<dbReference type="PANTHER" id="PTHR43208:SF1">
    <property type="entry name" value="ABC TRANSPORTER SUBSTRATE-BINDING PROTEIN"/>
    <property type="match status" value="1"/>
</dbReference>
<accession>A0A0W8G2J5</accession>
<reference evidence="3" key="1">
    <citation type="journal article" date="2015" name="Proc. Natl. Acad. Sci. U.S.A.">
        <title>Networks of energetic and metabolic interactions define dynamics in microbial communities.</title>
        <authorList>
            <person name="Embree M."/>
            <person name="Liu J.K."/>
            <person name="Al-Bassam M.M."/>
            <person name="Zengler K."/>
        </authorList>
    </citation>
    <scope>NUCLEOTIDE SEQUENCE</scope>
</reference>
<dbReference type="AlphaFoldDB" id="A0A0W8G2J5"/>
<comment type="caution">
    <text evidence="3">The sequence shown here is derived from an EMBL/GenBank/DDBJ whole genome shotgun (WGS) entry which is preliminary data.</text>
</comment>
<sequence length="410" mass="43419">MRRSRILQSVLGVCLALGLAVSFAAATPAAFAASAGSAAPGTGSPLVFGLLLVGPYNDKGYSQAQYEGGRYVEEKLPGSKMIYLDQVNPTDRPGVTIPQAVDDMAAKGARLVIAGSDDMRDGILEAAVRHPEMTFIHVSGDDVLTGKAPKNLGNLFAKIEYGKMMAGFAAAMTTKTGKIGYLGPLVNDETRRVANAAYLGARYAWEHVRGKKPGELTFKVSWIGFWFNIPGVTADPNQMAGAFFDQGFDVVISGLDAPEALIVAGSRREAGADVYALPYVYKPACELAPTACLGVPYFNWGPPFLIIAREVAAGTFVPAFAWLPPDFADMNDADKSPVGFLPGPALSAENRKALDVFSAALGSGAVDMYAGPLDYQDGTVFVPAGRAATDREQWYCPQLLRGMQGKSAAK</sequence>
<dbReference type="Pfam" id="PF02608">
    <property type="entry name" value="Bmp"/>
    <property type="match status" value="1"/>
</dbReference>
<evidence type="ECO:0000256" key="1">
    <source>
        <dbReference type="ARBA" id="ARBA00022729"/>
    </source>
</evidence>
<dbReference type="InterPro" id="IPR052910">
    <property type="entry name" value="ABC-Purine-Binding"/>
</dbReference>